<accession>A0A5C2SCM1</accession>
<evidence type="ECO:0000313" key="2">
    <source>
        <dbReference type="Proteomes" id="UP000313359"/>
    </source>
</evidence>
<dbReference type="Proteomes" id="UP000313359">
    <property type="component" value="Unassembled WGS sequence"/>
</dbReference>
<dbReference type="EMBL" id="ML122262">
    <property type="protein sequence ID" value="RPD61523.1"/>
    <property type="molecule type" value="Genomic_DNA"/>
</dbReference>
<sequence length="176" mass="20723">MPRHHPSWLSSIRHRLALYLGRIASSRFFKINNPSSSTRITVPFILVVHIRIVPLRPASSHCTTTHPLVFSLLLHSQNFRVARPLCARMYHYRRCSRRPIYAHLYASFLPFSLCDTNPVRDMRVSTDQQVVRWSRWRRRLCGRAMVRWCRRSRGAGKTRMAALGRRRSEVREECGL</sequence>
<dbReference type="AlphaFoldDB" id="A0A5C2SCM1"/>
<reference evidence="1" key="1">
    <citation type="journal article" date="2018" name="Genome Biol. Evol.">
        <title>Genomics and development of Lentinus tigrinus, a white-rot wood-decaying mushroom with dimorphic fruiting bodies.</title>
        <authorList>
            <person name="Wu B."/>
            <person name="Xu Z."/>
            <person name="Knudson A."/>
            <person name="Carlson A."/>
            <person name="Chen N."/>
            <person name="Kovaka S."/>
            <person name="LaButti K."/>
            <person name="Lipzen A."/>
            <person name="Pennachio C."/>
            <person name="Riley R."/>
            <person name="Schakwitz W."/>
            <person name="Umezawa K."/>
            <person name="Ohm R.A."/>
            <person name="Grigoriev I.V."/>
            <person name="Nagy L.G."/>
            <person name="Gibbons J."/>
            <person name="Hibbett D."/>
        </authorList>
    </citation>
    <scope>NUCLEOTIDE SEQUENCE [LARGE SCALE GENOMIC DNA]</scope>
    <source>
        <strain evidence="1">ALCF2SS1-6</strain>
    </source>
</reference>
<evidence type="ECO:0000313" key="1">
    <source>
        <dbReference type="EMBL" id="RPD61523.1"/>
    </source>
</evidence>
<keyword evidence="2" id="KW-1185">Reference proteome</keyword>
<organism evidence="1 2">
    <name type="scientific">Lentinus tigrinus ALCF2SS1-6</name>
    <dbReference type="NCBI Taxonomy" id="1328759"/>
    <lineage>
        <taxon>Eukaryota</taxon>
        <taxon>Fungi</taxon>
        <taxon>Dikarya</taxon>
        <taxon>Basidiomycota</taxon>
        <taxon>Agaricomycotina</taxon>
        <taxon>Agaricomycetes</taxon>
        <taxon>Polyporales</taxon>
        <taxon>Polyporaceae</taxon>
        <taxon>Lentinus</taxon>
    </lineage>
</organism>
<name>A0A5C2SCM1_9APHY</name>
<proteinExistence type="predicted"/>
<gene>
    <name evidence="1" type="ORF">L227DRAFT_70879</name>
</gene>
<protein>
    <submittedName>
        <fullName evidence="1">Uncharacterized protein</fullName>
    </submittedName>
</protein>